<reference evidence="5 6" key="1">
    <citation type="submission" date="2019-07" db="EMBL/GenBank/DDBJ databases">
        <title>Litoreibacter alkalisoli sp. nov., isolated from saline-alkaline soil.</title>
        <authorList>
            <person name="Wang S."/>
            <person name="Xu L."/>
            <person name="Xing Y.-T."/>
            <person name="Sun J.-Q."/>
        </authorList>
    </citation>
    <scope>NUCLEOTIDE SEQUENCE [LARGE SCALE GENOMIC DNA]</scope>
    <source>
        <strain evidence="5 6">LN3S51</strain>
        <plasmid evidence="5 6">unnamed3</plasmid>
    </source>
</reference>
<keyword evidence="5" id="KW-0614">Plasmid</keyword>
<evidence type="ECO:0000256" key="3">
    <source>
        <dbReference type="ARBA" id="ARBA00022729"/>
    </source>
</evidence>
<name>A0A5B8J048_9RHOB</name>
<dbReference type="GO" id="GO:0030313">
    <property type="term" value="C:cell envelope"/>
    <property type="evidence" value="ECO:0007669"/>
    <property type="project" value="UniProtKB-SubCell"/>
</dbReference>
<comment type="similarity">
    <text evidence="2">Belongs to the bacterial solute-binding protein 2 family.</text>
</comment>
<dbReference type="PANTHER" id="PTHR46847">
    <property type="entry name" value="D-ALLOSE-BINDING PERIPLASMIC PROTEIN-RELATED"/>
    <property type="match status" value="1"/>
</dbReference>
<dbReference type="KEGG" id="lit:FPZ52_15785"/>
<protein>
    <submittedName>
        <fullName evidence="5">Substrate-binding domain-containing protein</fullName>
    </submittedName>
</protein>
<keyword evidence="6" id="KW-1185">Reference proteome</keyword>
<dbReference type="PANTHER" id="PTHR46847:SF1">
    <property type="entry name" value="D-ALLOSE-BINDING PERIPLASMIC PROTEIN-RELATED"/>
    <property type="match status" value="1"/>
</dbReference>
<organism evidence="5 6">
    <name type="scientific">Qingshengfaniella alkalisoli</name>
    <dbReference type="NCBI Taxonomy" id="2599296"/>
    <lineage>
        <taxon>Bacteria</taxon>
        <taxon>Pseudomonadati</taxon>
        <taxon>Pseudomonadota</taxon>
        <taxon>Alphaproteobacteria</taxon>
        <taxon>Rhodobacterales</taxon>
        <taxon>Paracoccaceae</taxon>
        <taxon>Qingshengfaniella</taxon>
    </lineage>
</organism>
<evidence type="ECO:0000259" key="4">
    <source>
        <dbReference type="Pfam" id="PF13407"/>
    </source>
</evidence>
<dbReference type="InterPro" id="IPR028082">
    <property type="entry name" value="Peripla_BP_I"/>
</dbReference>
<comment type="subcellular location">
    <subcellularLocation>
        <location evidence="1">Cell envelope</location>
    </subcellularLocation>
</comment>
<gene>
    <name evidence="5" type="ORF">FPZ52_15785</name>
</gene>
<dbReference type="InterPro" id="IPR025997">
    <property type="entry name" value="SBP_2_dom"/>
</dbReference>
<sequence length="321" mass="34347">MRTNIKGAALLSGVVIAGALVGTAAIAQDKEFTIAVSIPAATHGWTGGVVYHAQEAEKQLEAAYPNVDVIVSTASSATAQVSSLEDLSATNELDALVILPFTSEELTGPVEQVASNGTFITVVDRGLTDPSIQDLYVAGDNIAVGANTAEWLVDKLGGEGEIVVLRGIPTVIDDERIQGFTEVIEQSDIEILDIQYANWNQDEAFTLMQDYLGKYPNIDAVWANDDDMLLGVLEAVDMAEREDIKYALGGNGMKQVIEMVKAGDERTPISTPYPPSMIASAMHMTAAQFAGQAPMRGSFKLDAPLITPENADQFYFPDSPF</sequence>
<evidence type="ECO:0000313" key="6">
    <source>
        <dbReference type="Proteomes" id="UP000318483"/>
    </source>
</evidence>
<evidence type="ECO:0000256" key="2">
    <source>
        <dbReference type="ARBA" id="ARBA00007639"/>
    </source>
</evidence>
<keyword evidence="3" id="KW-0732">Signal</keyword>
<dbReference type="RefSeq" id="WP_146366579.1">
    <property type="nucleotide sequence ID" value="NZ_CP042264.1"/>
</dbReference>
<dbReference type="Proteomes" id="UP000318483">
    <property type="component" value="Plasmid unnamed3"/>
</dbReference>
<feature type="domain" description="Periplasmic binding protein" evidence="4">
    <location>
        <begin position="34"/>
        <end position="292"/>
    </location>
</feature>
<geneLocation type="plasmid" evidence="5 6">
    <name>unnamed3</name>
</geneLocation>
<dbReference type="EMBL" id="CP042264">
    <property type="protein sequence ID" value="QDY71163.1"/>
    <property type="molecule type" value="Genomic_DNA"/>
</dbReference>
<dbReference type="Gene3D" id="3.40.50.2300">
    <property type="match status" value="2"/>
</dbReference>
<proteinExistence type="inferred from homology"/>
<dbReference type="GO" id="GO:0030246">
    <property type="term" value="F:carbohydrate binding"/>
    <property type="evidence" value="ECO:0007669"/>
    <property type="project" value="UniProtKB-ARBA"/>
</dbReference>
<accession>A0A5B8J048</accession>
<evidence type="ECO:0000313" key="5">
    <source>
        <dbReference type="EMBL" id="QDY71163.1"/>
    </source>
</evidence>
<dbReference type="AlphaFoldDB" id="A0A5B8J048"/>
<evidence type="ECO:0000256" key="1">
    <source>
        <dbReference type="ARBA" id="ARBA00004196"/>
    </source>
</evidence>
<dbReference type="SUPFAM" id="SSF53822">
    <property type="entry name" value="Periplasmic binding protein-like I"/>
    <property type="match status" value="1"/>
</dbReference>
<dbReference type="OrthoDB" id="3837830at2"/>
<dbReference type="Pfam" id="PF13407">
    <property type="entry name" value="Peripla_BP_4"/>
    <property type="match status" value="1"/>
</dbReference>